<accession>A0AA37P6W6</accession>
<evidence type="ECO:0000313" key="3">
    <source>
        <dbReference type="Proteomes" id="UP001055115"/>
    </source>
</evidence>
<gene>
    <name evidence="2" type="ORF">ColSpa_00985</name>
</gene>
<evidence type="ECO:0000256" key="1">
    <source>
        <dbReference type="SAM" id="MobiDB-lite"/>
    </source>
</evidence>
<feature type="region of interest" description="Disordered" evidence="1">
    <location>
        <begin position="1"/>
        <end position="38"/>
    </location>
</feature>
<dbReference type="AlphaFoldDB" id="A0AA37P6W6"/>
<protein>
    <submittedName>
        <fullName evidence="2">Uncharacterized protein</fullName>
    </submittedName>
</protein>
<dbReference type="GeneID" id="73321787"/>
<proteinExistence type="predicted"/>
<reference evidence="2 3" key="1">
    <citation type="submission" date="2022-03" db="EMBL/GenBank/DDBJ databases">
        <title>Genome data of Colletotrichum spp.</title>
        <authorList>
            <person name="Utami Y.D."/>
            <person name="Hiruma K."/>
        </authorList>
    </citation>
    <scope>NUCLEOTIDE SEQUENCE [LARGE SCALE GENOMIC DNA]</scope>
    <source>
        <strain evidence="2 3">MAFF 239500</strain>
    </source>
</reference>
<dbReference type="Proteomes" id="UP001055115">
    <property type="component" value="Unassembled WGS sequence"/>
</dbReference>
<dbReference type="RefSeq" id="XP_049123154.1">
    <property type="nucleotide sequence ID" value="XM_049267197.1"/>
</dbReference>
<comment type="caution">
    <text evidence="2">The sequence shown here is derived from an EMBL/GenBank/DDBJ whole genome shotgun (WGS) entry which is preliminary data.</text>
</comment>
<name>A0AA37P6W6_9PEZI</name>
<sequence length="87" mass="9363">MTGRRDDDYDDNDDDECAKALGLHPSSAVPSAANDAARRPVVTLARSSPPRPEAPKHIDLNPAGLVAPAFARPWWDIPPAVFHCHVG</sequence>
<dbReference type="EMBL" id="BQXU01000002">
    <property type="protein sequence ID" value="GKT40804.1"/>
    <property type="molecule type" value="Genomic_DNA"/>
</dbReference>
<organism evidence="2 3">
    <name type="scientific">Colletotrichum spaethianum</name>
    <dbReference type="NCBI Taxonomy" id="700344"/>
    <lineage>
        <taxon>Eukaryota</taxon>
        <taxon>Fungi</taxon>
        <taxon>Dikarya</taxon>
        <taxon>Ascomycota</taxon>
        <taxon>Pezizomycotina</taxon>
        <taxon>Sordariomycetes</taxon>
        <taxon>Hypocreomycetidae</taxon>
        <taxon>Glomerellales</taxon>
        <taxon>Glomerellaceae</taxon>
        <taxon>Colletotrichum</taxon>
        <taxon>Colletotrichum spaethianum species complex</taxon>
    </lineage>
</organism>
<evidence type="ECO:0000313" key="2">
    <source>
        <dbReference type="EMBL" id="GKT40804.1"/>
    </source>
</evidence>
<keyword evidence="3" id="KW-1185">Reference proteome</keyword>